<dbReference type="SUPFAM" id="SSF52540">
    <property type="entry name" value="P-loop containing nucleoside triphosphate hydrolases"/>
    <property type="match status" value="1"/>
</dbReference>
<protein>
    <recommendedName>
        <fullName evidence="4">Protein-tyrosine sulfotransferase</fullName>
    </recommendedName>
</protein>
<sequence>MLALLLAALLEVAADGKYVDAPCWGAGFSWALCCGSQAVAPCFPEVEQSGSEEPVALTYEECCSDPYDYCFLVFLQRVRLWNNRSCSEYIASDEMWLSRNCLQWWKGDKVFESSVAADVLDNGLARCFHVVVTTNTQRSWAFGLCTPLTCSQGDVLSNVHTFIDLPRLTLRAATEKSIEFVEIQELTSWGRLGGLIDFAIIGFVNSGSSTLVKTLSAHPEVSLDLEELDVPQSSLIASSKVEDGKISHLIEDDWRSWLCADLLPLGWVEALREKKRNSSRAGQKVFGVKNPLLLYSEGCIQSLAKIQPSPKLIVAVRDPIEWLLSIFRHDLSTLGFGFQNRPSMPSDGREVRGGWFGQAHAKFGTALEVLLRHYPSEKVLAVELEHLRTPAAAAVVLDAVTAFLEISSAAELGATSGGQELLKLQYDPGLRKKAPQKWGRYELCLPESAEGIRLMSATLEAEYKLLPGQLARIGVNQLGVSSTILLGGAFMRHCSHSVSLPGARLDSVGKNEMFAEMQLLRVDWRGEIGFKFRAAEDLQVVALACGAGAGPLRRTTYVTLWDVRSEQRLTLSAVSPFSPVVMGFAYGEAFRQALPLKAGEEYAVTVQASPGLGLSPANHANIGISAQLGTFLGGVFSKGPWIYPSEVDEHGWEGAYVNLVTLRFL</sequence>
<organism evidence="2 3">
    <name type="scientific">Polarella glacialis</name>
    <name type="common">Dinoflagellate</name>
    <dbReference type="NCBI Taxonomy" id="89957"/>
    <lineage>
        <taxon>Eukaryota</taxon>
        <taxon>Sar</taxon>
        <taxon>Alveolata</taxon>
        <taxon>Dinophyceae</taxon>
        <taxon>Suessiales</taxon>
        <taxon>Suessiaceae</taxon>
        <taxon>Polarella</taxon>
    </lineage>
</organism>
<evidence type="ECO:0000256" key="1">
    <source>
        <dbReference type="SAM" id="SignalP"/>
    </source>
</evidence>
<dbReference type="InterPro" id="IPR027417">
    <property type="entry name" value="P-loop_NTPase"/>
</dbReference>
<comment type="caution">
    <text evidence="2">The sequence shown here is derived from an EMBL/GenBank/DDBJ whole genome shotgun (WGS) entry which is preliminary data.</text>
</comment>
<feature type="chain" id="PRO_5032463989" description="Protein-tyrosine sulfotransferase" evidence="1">
    <location>
        <begin position="17"/>
        <end position="665"/>
    </location>
</feature>
<accession>A0A813LJY4</accession>
<dbReference type="Gene3D" id="3.40.50.300">
    <property type="entry name" value="P-loop containing nucleotide triphosphate hydrolases"/>
    <property type="match status" value="1"/>
</dbReference>
<evidence type="ECO:0008006" key="4">
    <source>
        <dbReference type="Google" id="ProtNLM"/>
    </source>
</evidence>
<proteinExistence type="predicted"/>
<feature type="signal peptide" evidence="1">
    <location>
        <begin position="1"/>
        <end position="16"/>
    </location>
</feature>
<dbReference type="EMBL" id="CAJNNW010036010">
    <property type="protein sequence ID" value="CAE8731441.1"/>
    <property type="molecule type" value="Genomic_DNA"/>
</dbReference>
<dbReference type="AlphaFoldDB" id="A0A813LJY4"/>
<evidence type="ECO:0000313" key="3">
    <source>
        <dbReference type="Proteomes" id="UP000626109"/>
    </source>
</evidence>
<reference evidence="2" key="1">
    <citation type="submission" date="2021-02" db="EMBL/GenBank/DDBJ databases">
        <authorList>
            <person name="Dougan E. K."/>
            <person name="Rhodes N."/>
            <person name="Thang M."/>
            <person name="Chan C."/>
        </authorList>
    </citation>
    <scope>NUCLEOTIDE SEQUENCE</scope>
</reference>
<evidence type="ECO:0000313" key="2">
    <source>
        <dbReference type="EMBL" id="CAE8731441.1"/>
    </source>
</evidence>
<gene>
    <name evidence="2" type="ORF">PGLA2088_LOCUS46013</name>
</gene>
<keyword evidence="1" id="KW-0732">Signal</keyword>
<dbReference type="Proteomes" id="UP000626109">
    <property type="component" value="Unassembled WGS sequence"/>
</dbReference>
<name>A0A813LJY4_POLGL</name>